<dbReference type="GO" id="GO:0005886">
    <property type="term" value="C:plasma membrane"/>
    <property type="evidence" value="ECO:0007669"/>
    <property type="project" value="UniProtKB-SubCell"/>
</dbReference>
<dbReference type="InterPro" id="IPR035906">
    <property type="entry name" value="MetI-like_sf"/>
</dbReference>
<feature type="domain" description="ABC transmembrane type-1" evidence="8">
    <location>
        <begin position="114"/>
        <end position="322"/>
    </location>
</feature>
<keyword evidence="4 7" id="KW-0812">Transmembrane</keyword>
<dbReference type="Proteomes" id="UP001201020">
    <property type="component" value="Chromosome"/>
</dbReference>
<keyword evidence="2 7" id="KW-0813">Transport</keyword>
<sequence length="335" mass="37852">MSLKGYILRRILYIVPVMVAITLMNFTLINVAPGDPVIVRVGLIKCETPECYNNAYNKAAIEMGLMSPNYYTVPWFERYVSFMNDLLHFDFGKSWSNTQGGEGIPVADIIKRHAVYTVTLNSLSFVLSLLLSTAIGVVSATRSRSFWDKSLTVAMLLGYSMPLFWLAKLLMYVSFVLFGFTGVSNKQAFNKPLLLNPHFYKFMLLPLLSLTLGGLVFMARLIRSQLLEILRQDYIKTAMAKGVEQRAVIYKHAFRNGLLPIVTIIGNSLPGLLSGSVMIETVFGWPGLGTYFLEAAFMRDFPMMMATNTIFPFLFLIARLLTDITYVFIDPRIKY</sequence>
<dbReference type="PANTHER" id="PTHR43163">
    <property type="entry name" value="DIPEPTIDE TRANSPORT SYSTEM PERMEASE PROTEIN DPPB-RELATED"/>
    <property type="match status" value="1"/>
</dbReference>
<evidence type="ECO:0000256" key="2">
    <source>
        <dbReference type="ARBA" id="ARBA00022448"/>
    </source>
</evidence>
<feature type="transmembrane region" description="Helical" evidence="7">
    <location>
        <begin position="200"/>
        <end position="222"/>
    </location>
</feature>
<protein>
    <submittedName>
        <fullName evidence="9">ABC transporter permease</fullName>
    </submittedName>
</protein>
<dbReference type="Pfam" id="PF00528">
    <property type="entry name" value="BPD_transp_1"/>
    <property type="match status" value="1"/>
</dbReference>
<dbReference type="PROSITE" id="PS50928">
    <property type="entry name" value="ABC_TM1"/>
    <property type="match status" value="1"/>
</dbReference>
<keyword evidence="6 7" id="KW-0472">Membrane</keyword>
<comment type="subcellular location">
    <subcellularLocation>
        <location evidence="1 7">Cell membrane</location>
        <topology evidence="1 7">Multi-pass membrane protein</topology>
    </subcellularLocation>
</comment>
<gene>
    <name evidence="9" type="ORF">K9W45_01200</name>
</gene>
<organism evidence="9">
    <name type="scientific">Candidatus Heimdallarchaeum aukensis</name>
    <dbReference type="NCBI Taxonomy" id="2876573"/>
    <lineage>
        <taxon>Archaea</taxon>
        <taxon>Promethearchaeati</taxon>
        <taxon>Candidatus Heimdallarchaeota</taxon>
        <taxon>Candidatus Heimdallarchaeia (ex Rinke et al. 2021) (nom. nud.)</taxon>
        <taxon>Candidatus Heimdallarchaeales</taxon>
        <taxon>Candidatus Heimdallarchaeaceae</taxon>
        <taxon>Candidatus Heimdallarchaeum</taxon>
    </lineage>
</organism>
<feature type="transmembrane region" description="Helical" evidence="7">
    <location>
        <begin position="153"/>
        <end position="180"/>
    </location>
</feature>
<accession>A0A9Y1BLK2</accession>
<evidence type="ECO:0000256" key="1">
    <source>
        <dbReference type="ARBA" id="ARBA00004651"/>
    </source>
</evidence>
<dbReference type="PANTHER" id="PTHR43163:SF6">
    <property type="entry name" value="DIPEPTIDE TRANSPORT SYSTEM PERMEASE PROTEIN DPPB-RELATED"/>
    <property type="match status" value="1"/>
</dbReference>
<evidence type="ECO:0000256" key="5">
    <source>
        <dbReference type="ARBA" id="ARBA00022989"/>
    </source>
</evidence>
<keyword evidence="5 7" id="KW-1133">Transmembrane helix</keyword>
<dbReference type="GO" id="GO:0055085">
    <property type="term" value="P:transmembrane transport"/>
    <property type="evidence" value="ECO:0007669"/>
    <property type="project" value="InterPro"/>
</dbReference>
<feature type="transmembrane region" description="Helical" evidence="7">
    <location>
        <begin position="310"/>
        <end position="329"/>
    </location>
</feature>
<proteinExistence type="inferred from homology"/>
<name>A0A9Y1BLK2_9ARCH</name>
<comment type="similarity">
    <text evidence="7">Belongs to the binding-protein-dependent transport system permease family.</text>
</comment>
<evidence type="ECO:0000256" key="6">
    <source>
        <dbReference type="ARBA" id="ARBA00023136"/>
    </source>
</evidence>
<evidence type="ECO:0000256" key="3">
    <source>
        <dbReference type="ARBA" id="ARBA00022475"/>
    </source>
</evidence>
<dbReference type="Gene3D" id="1.10.3720.10">
    <property type="entry name" value="MetI-like"/>
    <property type="match status" value="1"/>
</dbReference>
<feature type="transmembrane region" description="Helical" evidence="7">
    <location>
        <begin position="122"/>
        <end position="141"/>
    </location>
</feature>
<evidence type="ECO:0000313" key="9">
    <source>
        <dbReference type="EMBL" id="UJG41092.1"/>
    </source>
</evidence>
<evidence type="ECO:0000256" key="4">
    <source>
        <dbReference type="ARBA" id="ARBA00022692"/>
    </source>
</evidence>
<dbReference type="SUPFAM" id="SSF161098">
    <property type="entry name" value="MetI-like"/>
    <property type="match status" value="1"/>
</dbReference>
<dbReference type="EMBL" id="CP084166">
    <property type="protein sequence ID" value="UJG41092.1"/>
    <property type="molecule type" value="Genomic_DNA"/>
</dbReference>
<feature type="transmembrane region" description="Helical" evidence="7">
    <location>
        <begin position="258"/>
        <end position="279"/>
    </location>
</feature>
<evidence type="ECO:0000259" key="8">
    <source>
        <dbReference type="PROSITE" id="PS50928"/>
    </source>
</evidence>
<keyword evidence="3" id="KW-1003">Cell membrane</keyword>
<dbReference type="AlphaFoldDB" id="A0A9Y1BLK2"/>
<dbReference type="CDD" id="cd06261">
    <property type="entry name" value="TM_PBP2"/>
    <property type="match status" value="1"/>
</dbReference>
<dbReference type="InterPro" id="IPR000515">
    <property type="entry name" value="MetI-like"/>
</dbReference>
<reference evidence="9" key="1">
    <citation type="journal article" date="2022" name="Nat. Microbiol.">
        <title>Unique mobile elements and scalable gene flow at the prokaryote-eukaryote boundary revealed by circularized Asgard archaea genomes.</title>
        <authorList>
            <person name="Wu F."/>
            <person name="Speth D.R."/>
            <person name="Philosof A."/>
            <person name="Cremiere A."/>
            <person name="Narayanan A."/>
            <person name="Barco R.A."/>
            <person name="Connon S.A."/>
            <person name="Amend J.P."/>
            <person name="Antoshechkin I.A."/>
            <person name="Orphan V.J."/>
        </authorList>
    </citation>
    <scope>NUCLEOTIDE SEQUENCE</scope>
    <source>
        <strain evidence="9">PM71</strain>
    </source>
</reference>
<feature type="transmembrane region" description="Helical" evidence="7">
    <location>
        <begin position="12"/>
        <end position="32"/>
    </location>
</feature>
<evidence type="ECO:0000256" key="7">
    <source>
        <dbReference type="RuleBase" id="RU363032"/>
    </source>
</evidence>